<evidence type="ECO:0000313" key="6">
    <source>
        <dbReference type="Proteomes" id="UP000681425"/>
    </source>
</evidence>
<feature type="domain" description="Asparagine synthetase" evidence="4">
    <location>
        <begin position="191"/>
        <end position="550"/>
    </location>
</feature>
<evidence type="ECO:0000259" key="4">
    <source>
        <dbReference type="Pfam" id="PF00733"/>
    </source>
</evidence>
<dbReference type="GO" id="GO:0004066">
    <property type="term" value="F:asparagine synthase (glutamine-hydrolyzing) activity"/>
    <property type="evidence" value="ECO:0007669"/>
    <property type="project" value="UniProtKB-EC"/>
</dbReference>
<dbReference type="SUPFAM" id="SSF56235">
    <property type="entry name" value="N-terminal nucleophile aminohydrolases (Ntn hydrolases)"/>
    <property type="match status" value="1"/>
</dbReference>
<proteinExistence type="predicted"/>
<sequence>MRSIDPGMQIHVWGSTMVAVAGSPVIPLEQGIIIGALVDRRYPQTLSSLPEREKQAIRQSRGQHLISSYWGGYIAIIGSADGMSVDIVRAPFGELPCYHKRYGQATLLASDMDMLILAGIARPPIAWDAVAHELAWQDIRTDETCLEGISALQMGHRLTIGEGLERAEQLWSPWDHVMDRHGSAAEESERIRQSTGHCISARASHYDRVLLMLSGGIDSSIVAAGLQASGNDYSLATLVARDRHGDERDFGRLMAQAVGQPLHEALRDVRRIDPDHTDAARLPRPAKRMFEQESARIAIEQAHSVGAQAIFSGGGGDNVYCGLHSAAPVADRLLTGGAGREMFRGARHLSEMAGVSIAAVVRSALKLSLPWNRTGAFKPDLSYLSRDAAALASATPAHPWFVRPRQGLPGKMRHIKLLSYAQSYIDGLDPQMPMPMIAPLLGQPLVEACLSIPTWRWFEDGKNRMVARRAFARELPPQIAERRSKGTTDSFTGEIFERHHARLREILMDGLLAAQGILDRHAIEGSFRSTGTVAPPDTGRLLRLIDVETWARAWRGGGAGITATNG</sequence>
<dbReference type="Pfam" id="PF00733">
    <property type="entry name" value="Asn_synthase"/>
    <property type="match status" value="1"/>
</dbReference>
<dbReference type="InterPro" id="IPR051786">
    <property type="entry name" value="ASN_synthetase/amidase"/>
</dbReference>
<dbReference type="InterPro" id="IPR001962">
    <property type="entry name" value="Asn_synthase"/>
</dbReference>
<comment type="catalytic activity">
    <reaction evidence="3">
        <text>L-aspartate + L-glutamine + ATP + H2O = L-asparagine + L-glutamate + AMP + diphosphate + H(+)</text>
        <dbReference type="Rhea" id="RHEA:12228"/>
        <dbReference type="ChEBI" id="CHEBI:15377"/>
        <dbReference type="ChEBI" id="CHEBI:15378"/>
        <dbReference type="ChEBI" id="CHEBI:29985"/>
        <dbReference type="ChEBI" id="CHEBI:29991"/>
        <dbReference type="ChEBI" id="CHEBI:30616"/>
        <dbReference type="ChEBI" id="CHEBI:33019"/>
        <dbReference type="ChEBI" id="CHEBI:58048"/>
        <dbReference type="ChEBI" id="CHEBI:58359"/>
        <dbReference type="ChEBI" id="CHEBI:456215"/>
        <dbReference type="EC" id="6.3.5.4"/>
    </reaction>
</comment>
<reference evidence="5" key="1">
    <citation type="submission" date="2021-04" db="EMBL/GenBank/DDBJ databases">
        <title>Isolation of p-tert-butylphenol degrading bacteria Sphingobium phenoxybenzoativorans Tas13 from active sludge.</title>
        <authorList>
            <person name="Li Y."/>
        </authorList>
    </citation>
    <scope>NUCLEOTIDE SEQUENCE</scope>
    <source>
        <strain evidence="5">Tas13</strain>
    </source>
</reference>
<gene>
    <name evidence="5" type="ORF">KFK14_19440</name>
</gene>
<dbReference type="PANTHER" id="PTHR43284:SF1">
    <property type="entry name" value="ASPARAGINE SYNTHETASE"/>
    <property type="match status" value="1"/>
</dbReference>
<accession>A0A975K5H0</accession>
<dbReference type="Proteomes" id="UP000681425">
    <property type="component" value="Chromosome"/>
</dbReference>
<dbReference type="RefSeq" id="WP_212608840.1">
    <property type="nucleotide sequence ID" value="NZ_CP073910.1"/>
</dbReference>
<protein>
    <recommendedName>
        <fullName evidence="2">asparagine synthase (glutamine-hydrolyzing)</fullName>
        <ecNumber evidence="2">6.3.5.4</ecNumber>
    </recommendedName>
</protein>
<dbReference type="SUPFAM" id="SSF52402">
    <property type="entry name" value="Adenine nucleotide alpha hydrolases-like"/>
    <property type="match status" value="1"/>
</dbReference>
<name>A0A975K5H0_9SPHN</name>
<organism evidence="5 6">
    <name type="scientific">Sphingobium phenoxybenzoativorans</name>
    <dbReference type="NCBI Taxonomy" id="1592790"/>
    <lineage>
        <taxon>Bacteria</taxon>
        <taxon>Pseudomonadati</taxon>
        <taxon>Pseudomonadota</taxon>
        <taxon>Alphaproteobacteria</taxon>
        <taxon>Sphingomonadales</taxon>
        <taxon>Sphingomonadaceae</taxon>
        <taxon>Sphingobium</taxon>
    </lineage>
</organism>
<comment type="pathway">
    <text evidence="1">Amino-acid biosynthesis; L-asparagine biosynthesis; L-asparagine from L-aspartate (L-Gln route): step 1/1.</text>
</comment>
<evidence type="ECO:0000256" key="2">
    <source>
        <dbReference type="ARBA" id="ARBA00012737"/>
    </source>
</evidence>
<evidence type="ECO:0000256" key="3">
    <source>
        <dbReference type="ARBA" id="ARBA00048741"/>
    </source>
</evidence>
<dbReference type="AlphaFoldDB" id="A0A975K5H0"/>
<keyword evidence="6" id="KW-1185">Reference proteome</keyword>
<evidence type="ECO:0000313" key="5">
    <source>
        <dbReference type="EMBL" id="QUT05150.1"/>
    </source>
</evidence>
<dbReference type="EC" id="6.3.5.4" evidence="2"/>
<dbReference type="InterPro" id="IPR029055">
    <property type="entry name" value="Ntn_hydrolases_N"/>
</dbReference>
<dbReference type="GO" id="GO:0006529">
    <property type="term" value="P:asparagine biosynthetic process"/>
    <property type="evidence" value="ECO:0007669"/>
    <property type="project" value="InterPro"/>
</dbReference>
<dbReference type="PANTHER" id="PTHR43284">
    <property type="entry name" value="ASPARAGINE SYNTHETASE (GLUTAMINE-HYDROLYZING)"/>
    <property type="match status" value="1"/>
</dbReference>
<dbReference type="EMBL" id="CP073910">
    <property type="protein sequence ID" value="QUT05150.1"/>
    <property type="molecule type" value="Genomic_DNA"/>
</dbReference>
<evidence type="ECO:0000256" key="1">
    <source>
        <dbReference type="ARBA" id="ARBA00005187"/>
    </source>
</evidence>
<dbReference type="KEGG" id="spph:KFK14_19440"/>
<dbReference type="Gene3D" id="3.40.50.620">
    <property type="entry name" value="HUPs"/>
    <property type="match status" value="1"/>
</dbReference>
<dbReference type="InterPro" id="IPR014729">
    <property type="entry name" value="Rossmann-like_a/b/a_fold"/>
</dbReference>